<dbReference type="EMBL" id="JAGTUU010000003">
    <property type="protein sequence ID" value="MBS0124244.1"/>
    <property type="molecule type" value="Genomic_DNA"/>
</dbReference>
<sequence length="112" mass="12001">MSRPNLTRRLILEAPVQLPDGAGGYTESWSALGTLWAEINPRFGRFASAVGGTVSVTAALITVRAAPVGHSNRPVPGQRFRNGSRVFTIEAVSEADARAMFLECQCKEEIAA</sequence>
<protein>
    <submittedName>
        <fullName evidence="1">Head-tail adaptor protein</fullName>
    </submittedName>
</protein>
<comment type="caution">
    <text evidence="1">The sequence shown here is derived from an EMBL/GenBank/DDBJ whole genome shotgun (WGS) entry which is preliminary data.</text>
</comment>
<reference evidence="1" key="1">
    <citation type="submission" date="2021-04" db="EMBL/GenBank/DDBJ databases">
        <authorList>
            <person name="Yoon J."/>
        </authorList>
    </citation>
    <scope>NUCLEOTIDE SEQUENCE</scope>
    <source>
        <strain evidence="1">KMU-90</strain>
    </source>
</reference>
<evidence type="ECO:0000313" key="1">
    <source>
        <dbReference type="EMBL" id="MBS0124244.1"/>
    </source>
</evidence>
<proteinExistence type="predicted"/>
<dbReference type="Gene3D" id="2.40.10.270">
    <property type="entry name" value="Bacteriophage SPP1 head-tail adaptor protein"/>
    <property type="match status" value="1"/>
</dbReference>
<dbReference type="Proteomes" id="UP000681356">
    <property type="component" value="Unassembled WGS sequence"/>
</dbReference>
<keyword evidence="2" id="KW-1185">Reference proteome</keyword>
<organism evidence="1 2">
    <name type="scientific">Thetidibacter halocola</name>
    <dbReference type="NCBI Taxonomy" id="2827239"/>
    <lineage>
        <taxon>Bacteria</taxon>
        <taxon>Pseudomonadati</taxon>
        <taxon>Pseudomonadota</taxon>
        <taxon>Alphaproteobacteria</taxon>
        <taxon>Rhodobacterales</taxon>
        <taxon>Roseobacteraceae</taxon>
        <taxon>Thetidibacter</taxon>
    </lineage>
</organism>
<accession>A0A8J7WD39</accession>
<dbReference type="Pfam" id="PF05521">
    <property type="entry name" value="Phage_HCP"/>
    <property type="match status" value="1"/>
</dbReference>
<evidence type="ECO:0000313" key="2">
    <source>
        <dbReference type="Proteomes" id="UP000681356"/>
    </source>
</evidence>
<dbReference type="InterPro" id="IPR008767">
    <property type="entry name" value="Phage_SPP1_head-tail_adaptor"/>
</dbReference>
<dbReference type="AlphaFoldDB" id="A0A8J7WD39"/>
<dbReference type="RefSeq" id="WP_212536202.1">
    <property type="nucleotide sequence ID" value="NZ_JAGTUU010000003.1"/>
</dbReference>
<gene>
    <name evidence="1" type="ORF">KB874_08850</name>
</gene>
<name>A0A8J7WD39_9RHOB</name>
<dbReference type="InterPro" id="IPR038666">
    <property type="entry name" value="SSP1_head-tail_sf"/>
</dbReference>